<reference evidence="2 3" key="1">
    <citation type="submission" date="2020-07" db="EMBL/GenBank/DDBJ databases">
        <title>Halosimplex litoreum sp. nov. and Halosimplex rubrum sp. nov., isolated from different salt environments.</title>
        <authorList>
            <person name="Cui H."/>
        </authorList>
    </citation>
    <scope>NUCLEOTIDE SEQUENCE [LARGE SCALE GENOMIC DNA]</scope>
    <source>
        <strain evidence="2 3">R2</strain>
    </source>
</reference>
<feature type="compositionally biased region" description="Low complexity" evidence="1">
    <location>
        <begin position="204"/>
        <end position="222"/>
    </location>
</feature>
<gene>
    <name evidence="2" type="ORF">HZS54_03740</name>
</gene>
<dbReference type="RefSeq" id="WP_179920623.1">
    <property type="nucleotide sequence ID" value="NZ_CP058909.1"/>
</dbReference>
<dbReference type="EMBL" id="CP058909">
    <property type="protein sequence ID" value="QLH80803.1"/>
    <property type="molecule type" value="Genomic_DNA"/>
</dbReference>
<sequence>MPHQCTSCDRTFADGSKEMLSGCPECGGTKFQFRPDGFDGSESGSGPADGGAGDSGTDDGGAVDAPAESPPEPTDRPGDSVSRTVGNAAATVRDLVGGSAGSDATEARPPAESGGAGASPDATTVGASAATEDSDSPASTGEAFDDDIIVAESEPGTEDTAQADARSQLVDPDEMPDSTGFDPAGSDDGADGAEGTEPSDDETATVTDEAATATDDAVESAAGDADPDAEESDGRTVAEEPDAERADRPDLAELREELNDQFESIRVVEPGQYELNLMELYDREEYIIALQEDGRYSIQVPETWRQADA</sequence>
<evidence type="ECO:0008006" key="4">
    <source>
        <dbReference type="Google" id="ProtNLM"/>
    </source>
</evidence>
<dbReference type="InterPro" id="IPR018645">
    <property type="entry name" value="OapC-like"/>
</dbReference>
<protein>
    <recommendedName>
        <fullName evidence="4">Origin-associated protein OapC</fullName>
    </recommendedName>
</protein>
<dbReference type="Pfam" id="PF09845">
    <property type="entry name" value="OapC"/>
    <property type="match status" value="2"/>
</dbReference>
<keyword evidence="3" id="KW-1185">Reference proteome</keyword>
<accession>A0A7D5P4R6</accession>
<dbReference type="KEGG" id="hpel:HZS54_03740"/>
<dbReference type="OrthoDB" id="78050at2157"/>
<name>A0A7D5P4R6_9EURY</name>
<dbReference type="Proteomes" id="UP000509346">
    <property type="component" value="Chromosome"/>
</dbReference>
<proteinExistence type="predicted"/>
<feature type="region of interest" description="Disordered" evidence="1">
    <location>
        <begin position="29"/>
        <end position="250"/>
    </location>
</feature>
<dbReference type="AlphaFoldDB" id="A0A7D5P4R6"/>
<evidence type="ECO:0000313" key="2">
    <source>
        <dbReference type="EMBL" id="QLH80803.1"/>
    </source>
</evidence>
<dbReference type="GeneID" id="56081671"/>
<evidence type="ECO:0000256" key="1">
    <source>
        <dbReference type="SAM" id="MobiDB-lite"/>
    </source>
</evidence>
<evidence type="ECO:0000313" key="3">
    <source>
        <dbReference type="Proteomes" id="UP000509346"/>
    </source>
</evidence>
<organism evidence="2 3">
    <name type="scientific">Halosimplex pelagicum</name>
    <dbReference type="NCBI Taxonomy" id="869886"/>
    <lineage>
        <taxon>Archaea</taxon>
        <taxon>Methanobacteriati</taxon>
        <taxon>Methanobacteriota</taxon>
        <taxon>Stenosarchaea group</taxon>
        <taxon>Halobacteria</taxon>
        <taxon>Halobacteriales</taxon>
        <taxon>Haloarculaceae</taxon>
        <taxon>Halosimplex</taxon>
    </lineage>
</organism>
<feature type="compositionally biased region" description="Basic and acidic residues" evidence="1">
    <location>
        <begin position="232"/>
        <end position="250"/>
    </location>
</feature>